<gene>
    <name evidence="1" type="ORF">dnm_030790</name>
</gene>
<evidence type="ECO:0000313" key="2">
    <source>
        <dbReference type="Proteomes" id="UP000663722"/>
    </source>
</evidence>
<dbReference type="KEGG" id="dmm:dnm_030790"/>
<reference evidence="1" key="1">
    <citation type="journal article" date="2021" name="Microb. Physiol.">
        <title>Proteogenomic Insights into the Physiology of Marine, Sulfate-Reducing, Filamentous Desulfonema limicola and Desulfonema magnum.</title>
        <authorList>
            <person name="Schnaars V."/>
            <person name="Wohlbrand L."/>
            <person name="Scheve S."/>
            <person name="Hinrichs C."/>
            <person name="Reinhardt R."/>
            <person name="Rabus R."/>
        </authorList>
    </citation>
    <scope>NUCLEOTIDE SEQUENCE</scope>
    <source>
        <strain evidence="1">4be13</strain>
    </source>
</reference>
<protein>
    <submittedName>
        <fullName evidence="1">Uncharacterized protein</fullName>
    </submittedName>
</protein>
<sequence>MVSKIDKVISLLLCFRNKFCILQPEEEKINSQNTGRV</sequence>
<evidence type="ECO:0000313" key="1">
    <source>
        <dbReference type="EMBL" id="QTA87052.1"/>
    </source>
</evidence>
<dbReference type="AlphaFoldDB" id="A0A975BK09"/>
<organism evidence="1 2">
    <name type="scientific">Desulfonema magnum</name>
    <dbReference type="NCBI Taxonomy" id="45655"/>
    <lineage>
        <taxon>Bacteria</taxon>
        <taxon>Pseudomonadati</taxon>
        <taxon>Thermodesulfobacteriota</taxon>
        <taxon>Desulfobacteria</taxon>
        <taxon>Desulfobacterales</taxon>
        <taxon>Desulfococcaceae</taxon>
        <taxon>Desulfonema</taxon>
    </lineage>
</organism>
<keyword evidence="2" id="KW-1185">Reference proteome</keyword>
<proteinExistence type="predicted"/>
<dbReference type="Proteomes" id="UP000663722">
    <property type="component" value="Chromosome"/>
</dbReference>
<name>A0A975BK09_9BACT</name>
<dbReference type="EMBL" id="CP061800">
    <property type="protein sequence ID" value="QTA87052.1"/>
    <property type="molecule type" value="Genomic_DNA"/>
</dbReference>
<accession>A0A975BK09</accession>